<keyword evidence="3" id="KW-1185">Reference proteome</keyword>
<protein>
    <submittedName>
        <fullName evidence="2">Uncharacterized protein</fullName>
    </submittedName>
</protein>
<evidence type="ECO:0000313" key="2">
    <source>
        <dbReference type="EMBL" id="MBB3160203.1"/>
    </source>
</evidence>
<comment type="caution">
    <text evidence="2">The sequence shown here is derived from an EMBL/GenBank/DDBJ whole genome shotgun (WGS) entry which is preliminary data.</text>
</comment>
<proteinExistence type="predicted"/>
<dbReference type="Proteomes" id="UP000542811">
    <property type="component" value="Unassembled WGS sequence"/>
</dbReference>
<organism evidence="2 3">
    <name type="scientific">Rhizobium laguerreae</name>
    <dbReference type="NCBI Taxonomy" id="1076926"/>
    <lineage>
        <taxon>Bacteria</taxon>
        <taxon>Pseudomonadati</taxon>
        <taxon>Pseudomonadota</taxon>
        <taxon>Alphaproteobacteria</taxon>
        <taxon>Hyphomicrobiales</taxon>
        <taxon>Rhizobiaceae</taxon>
        <taxon>Rhizobium/Agrobacterium group</taxon>
        <taxon>Rhizobium</taxon>
    </lineage>
</organism>
<accession>A0ABR6G3N9</accession>
<evidence type="ECO:0000313" key="3">
    <source>
        <dbReference type="Proteomes" id="UP000542811"/>
    </source>
</evidence>
<sequence length="66" mass="6991">MRRLLATLAHQVDPGAGKENRDFQPGGDAAIGDGEGDGGQFGFDALGDEHDQFVGCRLHSILLQLV</sequence>
<dbReference type="EMBL" id="JACHXX010000001">
    <property type="protein sequence ID" value="MBB3160203.1"/>
    <property type="molecule type" value="Genomic_DNA"/>
</dbReference>
<evidence type="ECO:0000256" key="1">
    <source>
        <dbReference type="SAM" id="MobiDB-lite"/>
    </source>
</evidence>
<reference evidence="2 3" key="1">
    <citation type="submission" date="2020-08" db="EMBL/GenBank/DDBJ databases">
        <title>Genomic Encyclopedia of Type Strains, Phase III (KMG-III): the genomes of soil and plant-associated and newly described type strains.</title>
        <authorList>
            <person name="Whitman W."/>
        </authorList>
    </citation>
    <scope>NUCLEOTIDE SEQUENCE [LARGE SCALE GENOMIC DNA]</scope>
    <source>
        <strain evidence="2 3">CECT 8280</strain>
    </source>
</reference>
<name>A0ABR6G3N9_9HYPH</name>
<feature type="region of interest" description="Disordered" evidence="1">
    <location>
        <begin position="14"/>
        <end position="35"/>
    </location>
</feature>
<gene>
    <name evidence="2" type="ORF">FHS25_000635</name>
</gene>